<dbReference type="SUPFAM" id="SSF55961">
    <property type="entry name" value="Bet v1-like"/>
    <property type="match status" value="1"/>
</dbReference>
<protein>
    <recommendedName>
        <fullName evidence="4">Activator of Hsp90 ATPase homolog 1-like protein</fullName>
    </recommendedName>
</protein>
<keyword evidence="1" id="KW-0732">Signal</keyword>
<evidence type="ECO:0000313" key="2">
    <source>
        <dbReference type="EMBL" id="SDS66445.1"/>
    </source>
</evidence>
<dbReference type="AlphaFoldDB" id="A0A1H1U1K3"/>
<reference evidence="2 3" key="1">
    <citation type="submission" date="2016-10" db="EMBL/GenBank/DDBJ databases">
        <authorList>
            <person name="de Groot N.N."/>
        </authorList>
    </citation>
    <scope>NUCLEOTIDE SEQUENCE [LARGE SCALE GENOMIC DNA]</scope>
    <source>
        <strain evidence="2 3">MP1X4</strain>
    </source>
</reference>
<name>A0A1H1U1K3_MUCMA</name>
<feature type="chain" id="PRO_5009261704" description="Activator of Hsp90 ATPase homolog 1-like protein" evidence="1">
    <location>
        <begin position="20"/>
        <end position="199"/>
    </location>
</feature>
<organism evidence="2 3">
    <name type="scientific">Mucilaginibacter mallensis</name>
    <dbReference type="NCBI Taxonomy" id="652787"/>
    <lineage>
        <taxon>Bacteria</taxon>
        <taxon>Pseudomonadati</taxon>
        <taxon>Bacteroidota</taxon>
        <taxon>Sphingobacteriia</taxon>
        <taxon>Sphingobacteriales</taxon>
        <taxon>Sphingobacteriaceae</taxon>
        <taxon>Mucilaginibacter</taxon>
    </lineage>
</organism>
<feature type="signal peptide" evidence="1">
    <location>
        <begin position="1"/>
        <end position="19"/>
    </location>
</feature>
<evidence type="ECO:0000256" key="1">
    <source>
        <dbReference type="SAM" id="SignalP"/>
    </source>
</evidence>
<dbReference type="EMBL" id="LT629740">
    <property type="protein sequence ID" value="SDS66445.1"/>
    <property type="molecule type" value="Genomic_DNA"/>
</dbReference>
<proteinExistence type="predicted"/>
<dbReference type="RefSeq" id="WP_232009417.1">
    <property type="nucleotide sequence ID" value="NZ_LT629740.1"/>
</dbReference>
<evidence type="ECO:0000313" key="3">
    <source>
        <dbReference type="Proteomes" id="UP000199679"/>
    </source>
</evidence>
<dbReference type="Gene3D" id="3.30.530.20">
    <property type="match status" value="1"/>
</dbReference>
<keyword evidence="3" id="KW-1185">Reference proteome</keyword>
<dbReference type="STRING" id="652787.SAMN05216490_1571"/>
<dbReference type="CDD" id="cd07814">
    <property type="entry name" value="SRPBCC_CalC_Aha1-like"/>
    <property type="match status" value="1"/>
</dbReference>
<sequence>MKKMKSTTIVLAAMLFADAANCQTANPQTKNLKQHPMEKQNYTATILVDQDSKTAFDAIKNFRGWWSEEIEGKTDQLGGVFVYHYKDIHLCKLKLIEIIPDKKLVYKVLDNHFSFTKDKSEWIGTKLIFDISSEGGKTKVKFTHEGLVPEYECYKVCYDAWGNYIKHSLYSLIITGKGQPNPKDKDGFNAELAAKWKIN</sequence>
<dbReference type="Proteomes" id="UP000199679">
    <property type="component" value="Chromosome I"/>
</dbReference>
<dbReference type="InterPro" id="IPR023393">
    <property type="entry name" value="START-like_dom_sf"/>
</dbReference>
<accession>A0A1H1U1K3</accession>
<gene>
    <name evidence="2" type="ORF">SAMN05216490_1571</name>
</gene>
<evidence type="ECO:0008006" key="4">
    <source>
        <dbReference type="Google" id="ProtNLM"/>
    </source>
</evidence>